<feature type="domain" description="Uncharacterized bromodomain-containing protein 10 helical" evidence="1">
    <location>
        <begin position="3"/>
        <end position="143"/>
    </location>
</feature>
<gene>
    <name evidence="2" type="ORF">APHIGO_LOCUS9187</name>
</gene>
<dbReference type="Proteomes" id="UP001154329">
    <property type="component" value="Chromosome 3"/>
</dbReference>
<reference evidence="2" key="2">
    <citation type="submission" date="2022-10" db="EMBL/GenBank/DDBJ databases">
        <authorList>
            <consortium name="ENA_rothamsted_submissions"/>
            <consortium name="culmorum"/>
            <person name="King R."/>
        </authorList>
    </citation>
    <scope>NUCLEOTIDE SEQUENCE</scope>
</reference>
<dbReference type="InterPro" id="IPR040214">
    <property type="entry name" value="BRD10"/>
</dbReference>
<dbReference type="Pfam" id="PF23450">
    <property type="entry name" value="KIAA2026_hel"/>
    <property type="match status" value="1"/>
</dbReference>
<name>A0A9P0JDH1_APHGO</name>
<sequence length="700" mass="81291">MWELPEIGNFVAILFKKLNLDIINQGEIERMFLIPKESTTMGKIMTTLLMPVKKKKFVGQVMPYKVWSEKLSRTVSDWCKVYQAKNKNKVIVMNSLGIHPDFWAIVNEKNPLVEKDYSELSYFVKVWLVKGLCDYVTIKFKSINDIITNCNERQCTIWKNDIETEEYFFFDSMPDLRIYYYNNPCDEPSLEFLKSVKTDKEVVKAEDNLPMNGFSKSYCTIQKEKCFKLIADSVESLQAFLNKLKMKRRSVPEKLICALENFITQIKSKQHNLTVLNNDSKIKILKDYKSYPDRIQKDKDNILLWQEKDSKSRAQGRSKEIILQKRTRQLVRKNYKTDNVKYYDSEEYISENDLQSISDFTDSEDEWGAKNLLKNKVEESLQTPKLTELEKLLKVEDNVPKCSKIKVVDTNKKDKSIKSVELLKTKNKRKFNNNTNSIVNHNHNKRLINSKNMDTFQSNEKFVVVVSDEEENKKPPVRLIEINTLDEDMQNDCEIINDDLETSISTCTENKNSKTNEQDKYEQIKSAVISTTVTHKNSSSKIKNHCNLKTNLNKSDNSQNRQITPTNNFKFQAVSSITQKLSHEVSIIPVNVHIPKDIEVTIIKTPQKKINTHFNSAKGMSALSNSHLPNNSSIMDVKCKVIPKSDLNGEVEFYFKLPNGMDHPAPNDLINQYLKEHNNQLPDYWLLPLPVEIANKYGIY</sequence>
<dbReference type="AlphaFoldDB" id="A0A9P0JDH1"/>
<organism evidence="2 3">
    <name type="scientific">Aphis gossypii</name>
    <name type="common">Cotton aphid</name>
    <dbReference type="NCBI Taxonomy" id="80765"/>
    <lineage>
        <taxon>Eukaryota</taxon>
        <taxon>Metazoa</taxon>
        <taxon>Ecdysozoa</taxon>
        <taxon>Arthropoda</taxon>
        <taxon>Hexapoda</taxon>
        <taxon>Insecta</taxon>
        <taxon>Pterygota</taxon>
        <taxon>Neoptera</taxon>
        <taxon>Paraneoptera</taxon>
        <taxon>Hemiptera</taxon>
        <taxon>Sternorrhyncha</taxon>
        <taxon>Aphidomorpha</taxon>
        <taxon>Aphidoidea</taxon>
        <taxon>Aphididae</taxon>
        <taxon>Aphidini</taxon>
        <taxon>Aphis</taxon>
        <taxon>Aphis</taxon>
    </lineage>
</organism>
<protein>
    <recommendedName>
        <fullName evidence="1">Uncharacterized bromodomain-containing protein 10 helical domain-containing protein</fullName>
    </recommendedName>
</protein>
<evidence type="ECO:0000313" key="2">
    <source>
        <dbReference type="EMBL" id="CAH1732740.1"/>
    </source>
</evidence>
<proteinExistence type="predicted"/>
<dbReference type="PANTHER" id="PTHR31095">
    <property type="entry name" value="RIKEN CDNA 9930021J03 GENE"/>
    <property type="match status" value="1"/>
</dbReference>
<evidence type="ECO:0000259" key="1">
    <source>
        <dbReference type="Pfam" id="PF23450"/>
    </source>
</evidence>
<dbReference type="InterPro" id="IPR056522">
    <property type="entry name" value="KIAA2026_hel"/>
</dbReference>
<accession>A0A9P0JDH1</accession>
<dbReference type="EMBL" id="OU899036">
    <property type="protein sequence ID" value="CAH1732740.1"/>
    <property type="molecule type" value="Genomic_DNA"/>
</dbReference>
<dbReference type="PANTHER" id="PTHR31095:SF3">
    <property type="entry name" value="RIKEN CDNA 9930021J03 GENE"/>
    <property type="match status" value="1"/>
</dbReference>
<reference evidence="2" key="1">
    <citation type="submission" date="2022-02" db="EMBL/GenBank/DDBJ databases">
        <authorList>
            <person name="King R."/>
        </authorList>
    </citation>
    <scope>NUCLEOTIDE SEQUENCE</scope>
</reference>
<evidence type="ECO:0000313" key="3">
    <source>
        <dbReference type="Proteomes" id="UP001154329"/>
    </source>
</evidence>
<keyword evidence="3" id="KW-1185">Reference proteome</keyword>